<keyword evidence="2" id="KW-0808">Transferase</keyword>
<gene>
    <name evidence="2" type="ORF">R28058_22131</name>
</gene>
<dbReference type="RefSeq" id="WP_055342421.1">
    <property type="nucleotide sequence ID" value="NZ_CDNI01000003.1"/>
</dbReference>
<sequence length="164" mass="19372">MHIENDKFYLTKISIKDYEEIIKIYNSNEQFLNIHQGTKSITIDWLDKEIKTMKKEGFLSYKIVEKTSNQIIGIIDFKISNQSYISLIIIHKNHQNKGLGKEVYNLIENYLKQRNSLSIKIDVVKNYNKNVINFWLENGFEIIEEISLNWNGKVLNALTMEKII</sequence>
<dbReference type="SUPFAM" id="SSF55729">
    <property type="entry name" value="Acyl-CoA N-acyltransferases (Nat)"/>
    <property type="match status" value="1"/>
</dbReference>
<protein>
    <submittedName>
        <fullName evidence="2">N-acetyltransferase</fullName>
    </submittedName>
</protein>
<dbReference type="InterPro" id="IPR000182">
    <property type="entry name" value="GNAT_dom"/>
</dbReference>
<dbReference type="PROSITE" id="PS51186">
    <property type="entry name" value="GNAT"/>
    <property type="match status" value="1"/>
</dbReference>
<dbReference type="Pfam" id="PF00583">
    <property type="entry name" value="Acetyltransf_1"/>
    <property type="match status" value="1"/>
</dbReference>
<name>A0A0C7GBS1_PARSO</name>
<dbReference type="Gene3D" id="3.40.630.30">
    <property type="match status" value="1"/>
</dbReference>
<dbReference type="InterPro" id="IPR016181">
    <property type="entry name" value="Acyl_CoA_acyltransferase"/>
</dbReference>
<evidence type="ECO:0000313" key="3">
    <source>
        <dbReference type="Proteomes" id="UP000049127"/>
    </source>
</evidence>
<dbReference type="PANTHER" id="PTHR43451:SF1">
    <property type="entry name" value="ACETYLTRANSFERASE"/>
    <property type="match status" value="1"/>
</dbReference>
<dbReference type="Proteomes" id="UP000049127">
    <property type="component" value="Unassembled WGS sequence"/>
</dbReference>
<accession>A0A0C7GBS1</accession>
<dbReference type="CDD" id="cd04301">
    <property type="entry name" value="NAT_SF"/>
    <property type="match status" value="1"/>
</dbReference>
<dbReference type="PANTHER" id="PTHR43451">
    <property type="entry name" value="ACETYLTRANSFERASE (GNAT) FAMILY PROTEIN"/>
    <property type="match status" value="1"/>
</dbReference>
<proteinExistence type="predicted"/>
<reference evidence="2 3" key="1">
    <citation type="submission" date="2015-01" db="EMBL/GenBank/DDBJ databases">
        <authorList>
            <person name="Aslett A.Martin."/>
            <person name="De Silva Nishadi"/>
        </authorList>
    </citation>
    <scope>NUCLEOTIDE SEQUENCE [LARGE SCALE GENOMIC DNA]</scope>
    <source>
        <strain evidence="2 3">R28058</strain>
    </source>
</reference>
<feature type="domain" description="N-acetyltransferase" evidence="1">
    <location>
        <begin position="13"/>
        <end position="164"/>
    </location>
</feature>
<evidence type="ECO:0000259" key="1">
    <source>
        <dbReference type="PROSITE" id="PS51186"/>
    </source>
</evidence>
<evidence type="ECO:0000313" key="2">
    <source>
        <dbReference type="EMBL" id="CEQ04480.1"/>
    </source>
</evidence>
<dbReference type="AlphaFoldDB" id="A0A0C7GBS1"/>
<dbReference type="InterPro" id="IPR052564">
    <property type="entry name" value="N-acetyltrans/Recomb-assoc"/>
</dbReference>
<dbReference type="GO" id="GO:0016747">
    <property type="term" value="F:acyltransferase activity, transferring groups other than amino-acyl groups"/>
    <property type="evidence" value="ECO:0007669"/>
    <property type="project" value="InterPro"/>
</dbReference>
<organism evidence="2 3">
    <name type="scientific">Paraclostridium sordellii</name>
    <name type="common">Clostridium sordellii</name>
    <dbReference type="NCBI Taxonomy" id="1505"/>
    <lineage>
        <taxon>Bacteria</taxon>
        <taxon>Bacillati</taxon>
        <taxon>Bacillota</taxon>
        <taxon>Clostridia</taxon>
        <taxon>Peptostreptococcales</taxon>
        <taxon>Peptostreptococcaceae</taxon>
        <taxon>Paraclostridium</taxon>
    </lineage>
</organism>
<dbReference type="OrthoDB" id="9775557at2"/>
<dbReference type="EMBL" id="CEKZ01000003">
    <property type="protein sequence ID" value="CEQ04480.1"/>
    <property type="molecule type" value="Genomic_DNA"/>
</dbReference>